<dbReference type="Proteomes" id="UP001205890">
    <property type="component" value="Unassembled WGS sequence"/>
</dbReference>
<name>A0ABT1LHG7_9HYPH</name>
<sequence>MAPDPTAFPAPSHVATVLVAAEAADAFAFLADPLALGGWSLGCMETGPDEALGLHRGRSLFDGAEGWFEIDARADLLLIDYLVGTRERRRRRISARVVAAEDAGLPAGHCYVSMIAWRPGDMDEARWRRLCAAHEAEIWLIKAQIESGYRPTPGGRVMIR</sequence>
<dbReference type="RefSeq" id="WP_254746277.1">
    <property type="nucleotide sequence ID" value="NZ_JANCLU010000031.1"/>
</dbReference>
<dbReference type="EMBL" id="JANCLU010000031">
    <property type="protein sequence ID" value="MCP8940950.1"/>
    <property type="molecule type" value="Genomic_DNA"/>
</dbReference>
<gene>
    <name evidence="1" type="ORF">NK718_20685</name>
</gene>
<dbReference type="InterPro" id="IPR023393">
    <property type="entry name" value="START-like_dom_sf"/>
</dbReference>
<keyword evidence="2" id="KW-1185">Reference proteome</keyword>
<accession>A0ABT1LHG7</accession>
<reference evidence="1 2" key="1">
    <citation type="submission" date="2022-07" db="EMBL/GenBank/DDBJ databases">
        <authorList>
            <person name="Li W.-J."/>
            <person name="Deng Q.-Q."/>
        </authorList>
    </citation>
    <scope>NUCLEOTIDE SEQUENCE [LARGE SCALE GENOMIC DNA]</scope>
    <source>
        <strain evidence="1 2">SYSU M60028</strain>
    </source>
</reference>
<comment type="caution">
    <text evidence="1">The sequence shown here is derived from an EMBL/GenBank/DDBJ whole genome shotgun (WGS) entry which is preliminary data.</text>
</comment>
<evidence type="ECO:0000313" key="2">
    <source>
        <dbReference type="Proteomes" id="UP001205890"/>
    </source>
</evidence>
<proteinExistence type="predicted"/>
<dbReference type="SUPFAM" id="SSF55961">
    <property type="entry name" value="Bet v1-like"/>
    <property type="match status" value="1"/>
</dbReference>
<evidence type="ECO:0008006" key="3">
    <source>
        <dbReference type="Google" id="ProtNLM"/>
    </source>
</evidence>
<evidence type="ECO:0000313" key="1">
    <source>
        <dbReference type="EMBL" id="MCP8940950.1"/>
    </source>
</evidence>
<dbReference type="Gene3D" id="3.30.530.20">
    <property type="match status" value="1"/>
</dbReference>
<organism evidence="1 2">
    <name type="scientific">Alsobacter ponti</name>
    <dbReference type="NCBI Taxonomy" id="2962936"/>
    <lineage>
        <taxon>Bacteria</taxon>
        <taxon>Pseudomonadati</taxon>
        <taxon>Pseudomonadota</taxon>
        <taxon>Alphaproteobacteria</taxon>
        <taxon>Hyphomicrobiales</taxon>
        <taxon>Alsobacteraceae</taxon>
        <taxon>Alsobacter</taxon>
    </lineage>
</organism>
<protein>
    <recommendedName>
        <fullName evidence="3">SRPBCC family protein</fullName>
    </recommendedName>
</protein>